<organism evidence="7 8">
    <name type="scientific">Phytophthora megakarya</name>
    <dbReference type="NCBI Taxonomy" id="4795"/>
    <lineage>
        <taxon>Eukaryota</taxon>
        <taxon>Sar</taxon>
        <taxon>Stramenopiles</taxon>
        <taxon>Oomycota</taxon>
        <taxon>Peronosporomycetes</taxon>
        <taxon>Peronosporales</taxon>
        <taxon>Peronosporaceae</taxon>
        <taxon>Phytophthora</taxon>
    </lineage>
</organism>
<evidence type="ECO:0000313" key="7">
    <source>
        <dbReference type="EMBL" id="OWZ18800.1"/>
    </source>
</evidence>
<sequence length="231" mass="25367">MQKFRLQTKIGLADRHAKDGCYVLGMSYREPPADWTHEQVETFADNREAVDESLSLLGLFLFRNELKDDTAEVIEKLKARDADTAKVTGDNAICGCSIARASGMIAGGVRAATSQAHGRGWRGRGAGGHYVPVVTDGIPLVRRSYVTTPSNPVKGLQDTCPTSSLISTSTLLLIFEQEVINVIYLCCRVNMPLEYPFSPDVVDVAMWWLLSDSHVATHVQETTRTTSAHAR</sequence>
<comment type="caution">
    <text evidence="7">The sequence shown here is derived from an EMBL/GenBank/DDBJ whole genome shotgun (WGS) entry which is preliminary data.</text>
</comment>
<evidence type="ECO:0000256" key="5">
    <source>
        <dbReference type="ARBA" id="ARBA00022842"/>
    </source>
</evidence>
<keyword evidence="5" id="KW-0460">Magnesium</keyword>
<proteinExistence type="predicted"/>
<dbReference type="STRING" id="4795.A0A225WPM8"/>
<dbReference type="GO" id="GO:0140358">
    <property type="term" value="F:P-type transmembrane transporter activity"/>
    <property type="evidence" value="ECO:0007669"/>
    <property type="project" value="InterPro"/>
</dbReference>
<keyword evidence="3" id="KW-0547">Nucleotide-binding</keyword>
<dbReference type="GO" id="GO:0046872">
    <property type="term" value="F:metal ion binding"/>
    <property type="evidence" value="ECO:0007669"/>
    <property type="project" value="UniProtKB-KW"/>
</dbReference>
<gene>
    <name evidence="7" type="ORF">PHMEG_0007060</name>
</gene>
<dbReference type="GO" id="GO:0005524">
    <property type="term" value="F:ATP binding"/>
    <property type="evidence" value="ECO:0007669"/>
    <property type="project" value="UniProtKB-KW"/>
</dbReference>
<name>A0A225WPM8_9STRA</name>
<evidence type="ECO:0000256" key="3">
    <source>
        <dbReference type="ARBA" id="ARBA00022741"/>
    </source>
</evidence>
<reference evidence="8" key="1">
    <citation type="submission" date="2017-03" db="EMBL/GenBank/DDBJ databases">
        <title>Phytopthora megakarya and P. palmivora, two closely related causual agents of cacao black pod achieved similar genome size and gene model numbers by different mechanisms.</title>
        <authorList>
            <person name="Ali S."/>
            <person name="Shao J."/>
            <person name="Larry D.J."/>
            <person name="Kronmiller B."/>
            <person name="Shen D."/>
            <person name="Strem M.D."/>
            <person name="Melnick R.L."/>
            <person name="Guiltinan M.J."/>
            <person name="Tyler B.M."/>
            <person name="Meinhardt L.W."/>
            <person name="Bailey B.A."/>
        </authorList>
    </citation>
    <scope>NUCLEOTIDE SEQUENCE [LARGE SCALE GENOMIC DNA]</scope>
    <source>
        <strain evidence="8">zdho120</strain>
    </source>
</reference>
<keyword evidence="8" id="KW-1185">Reference proteome</keyword>
<evidence type="ECO:0000313" key="8">
    <source>
        <dbReference type="Proteomes" id="UP000198211"/>
    </source>
</evidence>
<keyword evidence="4" id="KW-0067">ATP-binding</keyword>
<evidence type="ECO:0000256" key="4">
    <source>
        <dbReference type="ARBA" id="ARBA00022840"/>
    </source>
</evidence>
<evidence type="ECO:0000256" key="2">
    <source>
        <dbReference type="ARBA" id="ARBA00022723"/>
    </source>
</evidence>
<evidence type="ECO:0000256" key="6">
    <source>
        <dbReference type="ARBA" id="ARBA00022967"/>
    </source>
</evidence>
<keyword evidence="2" id="KW-0479">Metal-binding</keyword>
<dbReference type="InterPro" id="IPR006544">
    <property type="entry name" value="P-type_TPase_V"/>
</dbReference>
<dbReference type="Proteomes" id="UP000198211">
    <property type="component" value="Unassembled WGS sequence"/>
</dbReference>
<comment type="subcellular location">
    <subcellularLocation>
        <location evidence="1">Membrane</location>
        <topology evidence="1">Multi-pass membrane protein</topology>
    </subcellularLocation>
</comment>
<dbReference type="Gene3D" id="3.40.50.1000">
    <property type="entry name" value="HAD superfamily/HAD-like"/>
    <property type="match status" value="1"/>
</dbReference>
<evidence type="ECO:0000256" key="1">
    <source>
        <dbReference type="ARBA" id="ARBA00004141"/>
    </source>
</evidence>
<keyword evidence="6" id="KW-1278">Translocase</keyword>
<dbReference type="SUPFAM" id="SSF56784">
    <property type="entry name" value="HAD-like"/>
    <property type="match status" value="1"/>
</dbReference>
<dbReference type="AlphaFoldDB" id="A0A225WPM8"/>
<dbReference type="InterPro" id="IPR036412">
    <property type="entry name" value="HAD-like_sf"/>
</dbReference>
<protein>
    <submittedName>
        <fullName evidence="7">P-type ATPase (P-ATPase)</fullName>
    </submittedName>
</protein>
<dbReference type="InterPro" id="IPR023214">
    <property type="entry name" value="HAD_sf"/>
</dbReference>
<accession>A0A225WPM8</accession>
<dbReference type="GO" id="GO:0016020">
    <property type="term" value="C:membrane"/>
    <property type="evidence" value="ECO:0007669"/>
    <property type="project" value="UniProtKB-SubCell"/>
</dbReference>
<dbReference type="OrthoDB" id="48943at2759"/>
<dbReference type="EMBL" id="NBNE01000535">
    <property type="protein sequence ID" value="OWZ18800.1"/>
    <property type="molecule type" value="Genomic_DNA"/>
</dbReference>
<dbReference type="GO" id="GO:0019829">
    <property type="term" value="F:ATPase-coupled monoatomic cation transmembrane transporter activity"/>
    <property type="evidence" value="ECO:0007669"/>
    <property type="project" value="TreeGrafter"/>
</dbReference>
<dbReference type="PANTHER" id="PTHR45630">
    <property type="entry name" value="CATION-TRANSPORTING ATPASE-RELATED"/>
    <property type="match status" value="1"/>
</dbReference>
<dbReference type="PANTHER" id="PTHR45630:SF11">
    <property type="entry name" value="CATION-TRANSPORTING P-TYPE ATPASE N-TERMINAL DOMAIN-CONTAINING PROTEIN"/>
    <property type="match status" value="1"/>
</dbReference>